<evidence type="ECO:0000256" key="1">
    <source>
        <dbReference type="ARBA" id="ARBA00023118"/>
    </source>
</evidence>
<sequence length="230" mass="25324">MATLLLRLQGPMQAWGTTSRFDERDTQLEPSKSGVLGLVCAALGRDRSEPVQDLADLRMGVRVDREGVPMRDYQTIGGDRDLEKQRKSIRTATGGFRSDPVVSPRFYLSDAVFLVGLEGESGLLKCIHTALRQPFWPLALGRKSFVPSAPVYLPDALVDAPLQQALVQWPLLIEAQASQRVRTLLEDKSEGAIRLDQPVAPFAERRFGPRFVKSSFLTVGGEHVSDPAVA</sequence>
<dbReference type="InterPro" id="IPR013422">
    <property type="entry name" value="CRISPR-assoc_prot_Cas5_N"/>
</dbReference>
<dbReference type="GO" id="GO:0003723">
    <property type="term" value="F:RNA binding"/>
    <property type="evidence" value="ECO:0007669"/>
    <property type="project" value="InterPro"/>
</dbReference>
<dbReference type="EMBL" id="FQUZ01000036">
    <property type="protein sequence ID" value="SHF70983.1"/>
    <property type="molecule type" value="Genomic_DNA"/>
</dbReference>
<dbReference type="NCBIfam" id="TIGR01868">
    <property type="entry name" value="casD_Cas5e"/>
    <property type="match status" value="1"/>
</dbReference>
<accession>A0A1M5DVF2</accession>
<reference evidence="2 3" key="1">
    <citation type="submission" date="2016-11" db="EMBL/GenBank/DDBJ databases">
        <authorList>
            <person name="Jaros S."/>
            <person name="Januszkiewicz K."/>
            <person name="Wedrychowicz H."/>
        </authorList>
    </citation>
    <scope>NUCLEOTIDE SEQUENCE [LARGE SCALE GENOMIC DNA]</scope>
    <source>
        <strain evidence="2 3">DSM 16112</strain>
    </source>
</reference>
<gene>
    <name evidence="2" type="ORF">SAMN02745117_02475</name>
</gene>
<dbReference type="GO" id="GO:0043571">
    <property type="term" value="P:maintenance of CRISPR repeat elements"/>
    <property type="evidence" value="ECO:0007669"/>
    <property type="project" value="InterPro"/>
</dbReference>
<keyword evidence="3" id="KW-1185">Reference proteome</keyword>
<dbReference type="CDD" id="cd09756">
    <property type="entry name" value="Cas5_I-E"/>
    <property type="match status" value="1"/>
</dbReference>
<dbReference type="GO" id="GO:0051607">
    <property type="term" value="P:defense response to virus"/>
    <property type="evidence" value="ECO:0007669"/>
    <property type="project" value="UniProtKB-KW"/>
</dbReference>
<organism evidence="2 3">
    <name type="scientific">Lampropedia hyalina DSM 16112</name>
    <dbReference type="NCBI Taxonomy" id="1122156"/>
    <lineage>
        <taxon>Bacteria</taxon>
        <taxon>Pseudomonadati</taxon>
        <taxon>Pseudomonadota</taxon>
        <taxon>Betaproteobacteria</taxon>
        <taxon>Burkholderiales</taxon>
        <taxon>Comamonadaceae</taxon>
        <taxon>Lampropedia</taxon>
    </lineage>
</organism>
<dbReference type="AlphaFoldDB" id="A0A1M5DVF2"/>
<proteinExistence type="predicted"/>
<protein>
    <submittedName>
        <fullName evidence="2">CRISPR-associated protein, Cas5e family</fullName>
    </submittedName>
</protein>
<dbReference type="Proteomes" id="UP000184327">
    <property type="component" value="Unassembled WGS sequence"/>
</dbReference>
<dbReference type="OrthoDB" id="5704083at2"/>
<name>A0A1M5DVF2_9BURK</name>
<dbReference type="STRING" id="1122156.SAMN02745117_02475"/>
<dbReference type="RefSeq" id="WP_073356987.1">
    <property type="nucleotide sequence ID" value="NZ_FQUZ01000036.1"/>
</dbReference>
<dbReference type="NCBIfam" id="TIGR02593">
    <property type="entry name" value="CRISPR_cas5"/>
    <property type="match status" value="1"/>
</dbReference>
<evidence type="ECO:0000313" key="3">
    <source>
        <dbReference type="Proteomes" id="UP000184327"/>
    </source>
</evidence>
<dbReference type="Pfam" id="PF09704">
    <property type="entry name" value="Cas_Cas5d"/>
    <property type="match status" value="1"/>
</dbReference>
<evidence type="ECO:0000313" key="2">
    <source>
        <dbReference type="EMBL" id="SHF70983.1"/>
    </source>
</evidence>
<dbReference type="InterPro" id="IPR021124">
    <property type="entry name" value="CRISPR-assoc_prot_Cas5"/>
</dbReference>
<dbReference type="InterPro" id="IPR010147">
    <property type="entry name" value="CRISPR-assoc_prot_CasD"/>
</dbReference>
<dbReference type="Gene3D" id="3.30.70.2660">
    <property type="match status" value="1"/>
</dbReference>
<keyword evidence="1" id="KW-0051">Antiviral defense</keyword>